<keyword evidence="2" id="KW-1185">Reference proteome</keyword>
<name>A0A7X1E5B4_9BACT</name>
<comment type="caution">
    <text evidence="1">The sequence shown here is derived from an EMBL/GenBank/DDBJ whole genome shotgun (WGS) entry which is preliminary data.</text>
</comment>
<accession>A0A7X1E5B4</accession>
<protein>
    <submittedName>
        <fullName evidence="1">Uncharacterized protein</fullName>
    </submittedName>
</protein>
<reference evidence="1 2" key="1">
    <citation type="submission" date="2020-07" db="EMBL/GenBank/DDBJ databases">
        <authorList>
            <person name="Feng X."/>
        </authorList>
    </citation>
    <scope>NUCLEOTIDE SEQUENCE [LARGE SCALE GENOMIC DNA]</scope>
    <source>
        <strain evidence="1 2">JCM14086</strain>
    </source>
</reference>
<sequence length="1257" mass="140829">MLLLSITILVRIELSNQNLQQPQTLARLNAHLALQVALGNLQKSAGPDQRVTATADIFSNQVNNISSPYWLGAWDTSISNWTGLTPSQRIDKSAWLVSGNTYANASGTISPNLDLGKIPDEDKVTLVHNASSSTPDEVIAIKDRITSGDDRYAYWITDENQKARIDIVDEFASSTDHFEQTLAFQGTNRSGVEYLDALANYPINEEQTQQFIDIPIAIAISQSDPQQSSADLTDKNFHTLTSFSSGLLVDVKHGGLKRDLTQAFEYRHIFDKHFVPFDETDTRNTGDGGEPVSPADYVENLYFLEDPALTANGLNDSNITTSGPNWSILRSYYRQYRPGSRNPKFNKNQETETGEEANLLYSMDYDEYNELLEDTPPYLQPFFQYESELTNNTITSYRKYSGWYHYSPDYSFRPGPAGKPYQTVPSDLGQEGNLKSKRIAPVSDNYQLQSWVSPVISRMQLSFGLQEGKYGLELVIKPILALYNPYNTDITIEGNLSALYWNLNPIITIDVDGRELTEPVSFGLREVMPTNNQGRLAYRLYSEDDAANKYVTIKAGETRYFGPDVMHSDYDDRRSGSGPSAGVYLMWADLDANGDLVFDENGKVDVSQNQDKVRMTNYEPGGGGFIAPLELSYYRNQNKSASHRPTINGVTQLDRHLDGNYGVKPTQSRDWNFTPEEWDDLKKLTEDDSSSDPDDPTKPTHRGFNFKIALETDFGSGYSLSHASSVDLFGINKIFSDIDPNQTSVGVDRYFSSLQAASNQDQILSVGFWLKTTQENNEPWRILIDSNLRAISANSEWDGFDRNNGYKVMSTYATEDPNGSYGVLSNSAADIQLNDLGRADGFWGNSIGVNGQTRVTLFDRPRTPLLSLGNLQHANLGRYNFDPTYMAGNSYANVRIPLDETVNEEHQAWVYFNDEDNPNSYGNFKIFDTSYLVNEKLWDRYYFSGITADWDQNMFDDFTSGNSQAANQRYRYNPHDDNLSFSNLADRVNNDALFQRIAAYLQVVGAFNVNSTSVDAWKAVLGGLTQDRVPYYDGNLQTENGGIIISRFTWPYSGTTNLDNGNSPENFWKGVREISEDELNDLARSIVKQVKLRGPFLSLSQFVNRSLNNDDTGKSGALQAALDDSTLGLNRQSKLSPFSAAAASSIPGSGFYNVFPDSNMQAAGFPGYVLQGDILQRLGPIITVRGDTFRIRAYGENINQQTGETLSETWCEVIVQRTVEPIEPDPTNPVEETINPSSPFGREFKLVSFRWLSENEI</sequence>
<dbReference type="AlphaFoldDB" id="A0A7X1E5B4"/>
<dbReference type="EMBL" id="JACHVA010000102">
    <property type="protein sequence ID" value="MBC2602853.1"/>
    <property type="molecule type" value="Genomic_DNA"/>
</dbReference>
<evidence type="ECO:0000313" key="2">
    <source>
        <dbReference type="Proteomes" id="UP000525652"/>
    </source>
</evidence>
<proteinExistence type="predicted"/>
<dbReference type="Proteomes" id="UP000525652">
    <property type="component" value="Unassembled WGS sequence"/>
</dbReference>
<gene>
    <name evidence="1" type="ORF">H5P30_13800</name>
</gene>
<organism evidence="1 2">
    <name type="scientific">Puniceicoccus vermicola</name>
    <dbReference type="NCBI Taxonomy" id="388746"/>
    <lineage>
        <taxon>Bacteria</taxon>
        <taxon>Pseudomonadati</taxon>
        <taxon>Verrucomicrobiota</taxon>
        <taxon>Opitutia</taxon>
        <taxon>Puniceicoccales</taxon>
        <taxon>Puniceicoccaceae</taxon>
        <taxon>Puniceicoccus</taxon>
    </lineage>
</organism>
<evidence type="ECO:0000313" key="1">
    <source>
        <dbReference type="EMBL" id="MBC2602853.1"/>
    </source>
</evidence>